<evidence type="ECO:0000256" key="1">
    <source>
        <dbReference type="SAM" id="MobiDB-lite"/>
    </source>
</evidence>
<dbReference type="Proteomes" id="UP001208570">
    <property type="component" value="Unassembled WGS sequence"/>
</dbReference>
<feature type="transmembrane region" description="Helical" evidence="2">
    <location>
        <begin position="195"/>
        <end position="215"/>
    </location>
</feature>
<keyword evidence="2" id="KW-0812">Transmembrane</keyword>
<comment type="caution">
    <text evidence="3">The sequence shown here is derived from an EMBL/GenBank/DDBJ whole genome shotgun (WGS) entry which is preliminary data.</text>
</comment>
<keyword evidence="4" id="KW-1185">Reference proteome</keyword>
<dbReference type="InterPro" id="IPR036179">
    <property type="entry name" value="Ig-like_dom_sf"/>
</dbReference>
<sequence>MISIGGNDDKDDDGDDHDDNAGTGKVTDNRWRIDVTFPIHQLIPKKMFPFVILVLLGAAGQDVLAADDWWMKLPYKNNEFNYRAEYGQNIQIDCNDSSVPDGYEVSFWIRPDLVVMFPGDDDAFPTIDGPARWIVDNATGHMEIILVQESQFGFYYCVLVRNNSTAQGVYVVKKALNYEEAYFDDLWAKYEMNTIIGVSTGGGFFLISIALMLICKYHVDSNYDDDDDGDVMDFTDVFGEEEQSSGGRSSPQQGGGGGSRDIEENVTKTPGYSNDSFVMNDEKVSEFFGLQPRIAFGDEITTDL</sequence>
<gene>
    <name evidence="3" type="ORF">LSH36_48g07014</name>
</gene>
<name>A0AAD9K7R7_9ANNE</name>
<dbReference type="AlphaFoldDB" id="A0AAD9K7R7"/>
<evidence type="ECO:0000313" key="4">
    <source>
        <dbReference type="Proteomes" id="UP001208570"/>
    </source>
</evidence>
<feature type="compositionally biased region" description="Acidic residues" evidence="1">
    <location>
        <begin position="9"/>
        <end position="18"/>
    </location>
</feature>
<feature type="region of interest" description="Disordered" evidence="1">
    <location>
        <begin position="240"/>
        <end position="277"/>
    </location>
</feature>
<evidence type="ECO:0000313" key="3">
    <source>
        <dbReference type="EMBL" id="KAK2165598.1"/>
    </source>
</evidence>
<protein>
    <recommendedName>
        <fullName evidence="5">Ig-like domain-containing protein</fullName>
    </recommendedName>
</protein>
<reference evidence="3" key="1">
    <citation type="journal article" date="2023" name="Mol. Biol. Evol.">
        <title>Third-Generation Sequencing Reveals the Adaptive Role of the Epigenome in Three Deep-Sea Polychaetes.</title>
        <authorList>
            <person name="Perez M."/>
            <person name="Aroh O."/>
            <person name="Sun Y."/>
            <person name="Lan Y."/>
            <person name="Juniper S.K."/>
            <person name="Young C.R."/>
            <person name="Angers B."/>
            <person name="Qian P.Y."/>
        </authorList>
    </citation>
    <scope>NUCLEOTIDE SEQUENCE</scope>
    <source>
        <strain evidence="3">P08H-3</strain>
    </source>
</reference>
<proteinExistence type="predicted"/>
<feature type="compositionally biased region" description="Polar residues" evidence="1">
    <location>
        <begin position="267"/>
        <end position="277"/>
    </location>
</feature>
<feature type="region of interest" description="Disordered" evidence="1">
    <location>
        <begin position="1"/>
        <end position="25"/>
    </location>
</feature>
<dbReference type="SUPFAM" id="SSF48726">
    <property type="entry name" value="Immunoglobulin"/>
    <property type="match status" value="1"/>
</dbReference>
<evidence type="ECO:0000256" key="2">
    <source>
        <dbReference type="SAM" id="Phobius"/>
    </source>
</evidence>
<accession>A0AAD9K7R7</accession>
<dbReference type="EMBL" id="JAODUP010000048">
    <property type="protein sequence ID" value="KAK2165598.1"/>
    <property type="molecule type" value="Genomic_DNA"/>
</dbReference>
<keyword evidence="2" id="KW-0472">Membrane</keyword>
<evidence type="ECO:0008006" key="5">
    <source>
        <dbReference type="Google" id="ProtNLM"/>
    </source>
</evidence>
<organism evidence="3 4">
    <name type="scientific">Paralvinella palmiformis</name>
    <dbReference type="NCBI Taxonomy" id="53620"/>
    <lineage>
        <taxon>Eukaryota</taxon>
        <taxon>Metazoa</taxon>
        <taxon>Spiralia</taxon>
        <taxon>Lophotrochozoa</taxon>
        <taxon>Annelida</taxon>
        <taxon>Polychaeta</taxon>
        <taxon>Sedentaria</taxon>
        <taxon>Canalipalpata</taxon>
        <taxon>Terebellida</taxon>
        <taxon>Terebelliformia</taxon>
        <taxon>Alvinellidae</taxon>
        <taxon>Paralvinella</taxon>
    </lineage>
</organism>
<keyword evidence="2" id="KW-1133">Transmembrane helix</keyword>